<dbReference type="Proteomes" id="UP000886818">
    <property type="component" value="Chromosome"/>
</dbReference>
<feature type="binding site" evidence="5">
    <location>
        <position position="281"/>
    </location>
    <ligand>
        <name>substrate</name>
    </ligand>
</feature>
<evidence type="ECO:0000256" key="6">
    <source>
        <dbReference type="RuleBase" id="RU003560"/>
    </source>
</evidence>
<proteinExistence type="inferred from homology"/>
<organism evidence="7 8">
    <name type="scientific">Crassaminicella indica</name>
    <dbReference type="NCBI Taxonomy" id="2855394"/>
    <lineage>
        <taxon>Bacteria</taxon>
        <taxon>Bacillati</taxon>
        <taxon>Bacillota</taxon>
        <taxon>Clostridia</taxon>
        <taxon>Eubacteriales</taxon>
        <taxon>Clostridiaceae</taxon>
        <taxon>Crassaminicella</taxon>
    </lineage>
</organism>
<comment type="catalytic activity">
    <reaction evidence="5">
        <text>(8S)-8-amino-7-oxononanoate + S-adenosyl-L-methionine = S-adenosyl-4-methylsulfanyl-2-oxobutanoate + (7R,8S)-7,8-diammoniononanoate</text>
        <dbReference type="Rhea" id="RHEA:16861"/>
        <dbReference type="ChEBI" id="CHEBI:16490"/>
        <dbReference type="ChEBI" id="CHEBI:59789"/>
        <dbReference type="ChEBI" id="CHEBI:149468"/>
        <dbReference type="ChEBI" id="CHEBI:149469"/>
        <dbReference type="EC" id="2.6.1.62"/>
    </reaction>
</comment>
<comment type="similarity">
    <text evidence="5">Belongs to the class-III pyridoxal-phosphate-dependent aminotransferase family. BioA subfamily.</text>
</comment>
<dbReference type="Pfam" id="PF00202">
    <property type="entry name" value="Aminotran_3"/>
    <property type="match status" value="1"/>
</dbReference>
<sequence length="448" mass="51166">MHELQRKDLQYIWHPCSQMKDYEAFPPIIIKNAKGPYLYDIDGNRYLDVISSWWVNLFGHCNERINQAIIKQINQLEHTIFANFSHKPAIELAERLIKITPEGLNKIFFSDNGSSAVENALKLSFQYHQQTGNSSKTRFVALSDAYHGETIGALAVGDIDLYKRIYKPLLMETHKVQGPDCYRCPYNKCRKSCNAECFSAMEKLVLEKHSEIAGIIVEPLIQGAAGMKIYPPIYLKKLRELCTAYNIHFIADEIAVGFGRTGKMFACEHANVSPDIMCISKGITAGYMPLSAMLMTDEIYDAFYSDYVNLKAFMDSHSYTGNAMACAVACETLNIFEDERILEKNNEKSKIIKEMVQSAFHNHPYIGEFRQLGMVGALELVKNQQTKVGFDWKERVGYKIYQIALKKGLLLRPLGNVIYFMPPYVIEKEDIEHMVSSTLSSINEYFRI</sequence>
<comment type="subunit">
    <text evidence="5">Homodimer.</text>
</comment>
<feature type="binding site" evidence="5">
    <location>
        <position position="146"/>
    </location>
    <ligand>
        <name>substrate</name>
    </ligand>
</feature>
<keyword evidence="5" id="KW-0949">S-adenosyl-L-methionine</keyword>
<evidence type="ECO:0000256" key="4">
    <source>
        <dbReference type="ARBA" id="ARBA00022756"/>
    </source>
</evidence>
<keyword evidence="2 5" id="KW-0032">Aminotransferase</keyword>
<comment type="cofactor">
    <cofactor evidence="1 5">
        <name>pyridoxal 5'-phosphate</name>
        <dbReference type="ChEBI" id="CHEBI:597326"/>
    </cofactor>
</comment>
<dbReference type="InterPro" id="IPR005815">
    <property type="entry name" value="BioA"/>
</dbReference>
<dbReference type="GO" id="GO:0004015">
    <property type="term" value="F:adenosylmethionine-8-amino-7-oxononanoate transaminase activity"/>
    <property type="evidence" value="ECO:0007669"/>
    <property type="project" value="UniProtKB-EC"/>
</dbReference>
<keyword evidence="8" id="KW-1185">Reference proteome</keyword>
<feature type="modified residue" description="N6-(pyridoxal phosphate)lysine" evidence="5">
    <location>
        <position position="281"/>
    </location>
</feature>
<dbReference type="PANTHER" id="PTHR42684:SF17">
    <property type="entry name" value="ADENOSYLMETHIONINE-8-AMINO-7-OXONONANOATE AMINOTRANSFERASE"/>
    <property type="match status" value="1"/>
</dbReference>
<reference evidence="7" key="1">
    <citation type="submission" date="2021-07" db="EMBL/GenBank/DDBJ databases">
        <title>Complete genome sequence of Crassaminicella sp. 143-21, isolated from a deep-sea hydrothermal vent.</title>
        <authorList>
            <person name="Li X."/>
        </authorList>
    </citation>
    <scope>NUCLEOTIDE SEQUENCE</scope>
    <source>
        <strain evidence="7">143-21</strain>
    </source>
</reference>
<keyword evidence="5" id="KW-0963">Cytoplasm</keyword>
<feature type="site" description="Participates in the substrate recognition with KAPA and in a stacking interaction with the adenine ring of SAM" evidence="5">
    <location>
        <position position="16"/>
    </location>
</feature>
<feature type="binding site" evidence="5">
    <location>
        <position position="53"/>
    </location>
    <ligand>
        <name>substrate</name>
    </ligand>
</feature>
<comment type="function">
    <text evidence="5">Catalyzes the transfer of the alpha-amino group from S-adenosyl-L-methionine (SAM) to 7-keto-8-aminopelargonic acid (KAPA) to form 7,8-diaminopelargonic acid (DAPA). It is the only aminotransferase known to utilize SAM as an amino donor.</text>
</comment>
<dbReference type="EMBL" id="CP078093">
    <property type="protein sequence ID" value="QXM06589.1"/>
    <property type="molecule type" value="Genomic_DNA"/>
</dbReference>
<dbReference type="InterPro" id="IPR049704">
    <property type="entry name" value="Aminotrans_3_PPA_site"/>
</dbReference>
<dbReference type="EC" id="2.6.1.62" evidence="5"/>
<dbReference type="CDD" id="cd00610">
    <property type="entry name" value="OAT_like"/>
    <property type="match status" value="1"/>
</dbReference>
<dbReference type="NCBIfam" id="NF004624">
    <property type="entry name" value="PRK05964.1"/>
    <property type="match status" value="1"/>
</dbReference>
<keyword evidence="4 5" id="KW-0093">Biotin biosynthesis</keyword>
<keyword evidence="3 5" id="KW-0808">Transferase</keyword>
<comment type="subcellular location">
    <subcellularLocation>
        <location evidence="5">Cytoplasm</location>
    </subcellularLocation>
</comment>
<dbReference type="NCBIfam" id="TIGR00508">
    <property type="entry name" value="bioA"/>
    <property type="match status" value="1"/>
</dbReference>
<dbReference type="PROSITE" id="PS00600">
    <property type="entry name" value="AA_TRANSFER_CLASS_3"/>
    <property type="match status" value="1"/>
</dbReference>
<feature type="binding site" evidence="5">
    <location>
        <position position="316"/>
    </location>
    <ligand>
        <name>substrate</name>
    </ligand>
</feature>
<accession>A0ABX8RC00</accession>
<protein>
    <recommendedName>
        <fullName evidence="5">Adenosylmethionine-8-amino-7-oxononanoate aminotransferase</fullName>
        <ecNumber evidence="5">2.6.1.62</ecNumber>
    </recommendedName>
    <alternativeName>
        <fullName evidence="5">7,8-diamino-pelargonic acid aminotransferase</fullName>
        <shortName evidence="5">DAPA AT</shortName>
        <shortName evidence="5">DAPA aminotransferase</shortName>
    </alternativeName>
    <alternativeName>
        <fullName evidence="5">7,8-diaminononanoate synthase</fullName>
        <shortName evidence="5">DANS</shortName>
    </alternativeName>
    <alternativeName>
        <fullName evidence="5">Diaminopelargonic acid synthase</fullName>
    </alternativeName>
</protein>
<name>A0ABX8RC00_9CLOT</name>
<evidence type="ECO:0000256" key="1">
    <source>
        <dbReference type="ARBA" id="ARBA00001933"/>
    </source>
</evidence>
<evidence type="ECO:0000313" key="7">
    <source>
        <dbReference type="EMBL" id="QXM06589.1"/>
    </source>
</evidence>
<evidence type="ECO:0000256" key="2">
    <source>
        <dbReference type="ARBA" id="ARBA00022576"/>
    </source>
</evidence>
<dbReference type="PIRSF" id="PIRSF000521">
    <property type="entry name" value="Transaminase_4ab_Lys_Orn"/>
    <property type="match status" value="1"/>
</dbReference>
<dbReference type="InterPro" id="IPR005814">
    <property type="entry name" value="Aminotrans_3"/>
</dbReference>
<dbReference type="RefSeq" id="WP_218283285.1">
    <property type="nucleotide sequence ID" value="NZ_CP078093.1"/>
</dbReference>
<dbReference type="PANTHER" id="PTHR42684">
    <property type="entry name" value="ADENOSYLMETHIONINE-8-AMINO-7-OXONONANOATE AMINOTRANSFERASE"/>
    <property type="match status" value="1"/>
</dbReference>
<keyword evidence="5 6" id="KW-0663">Pyridoxal phosphate</keyword>
<feature type="binding site" evidence="5">
    <location>
        <begin position="317"/>
        <end position="318"/>
    </location>
    <ligand>
        <name>pyridoxal 5'-phosphate</name>
        <dbReference type="ChEBI" id="CHEBI:597326"/>
    </ligand>
</feature>
<feature type="binding site" evidence="5">
    <location>
        <begin position="113"/>
        <end position="114"/>
    </location>
    <ligand>
        <name>pyridoxal 5'-phosphate</name>
        <dbReference type="ChEBI" id="CHEBI:597326"/>
    </ligand>
</feature>
<evidence type="ECO:0000256" key="5">
    <source>
        <dbReference type="HAMAP-Rule" id="MF_00834"/>
    </source>
</evidence>
<evidence type="ECO:0000313" key="8">
    <source>
        <dbReference type="Proteomes" id="UP000886818"/>
    </source>
</evidence>
<dbReference type="HAMAP" id="MF_00834">
    <property type="entry name" value="BioA"/>
    <property type="match status" value="1"/>
</dbReference>
<gene>
    <name evidence="5 7" type="primary">bioA</name>
    <name evidence="7" type="ORF">KVH43_02235</name>
</gene>
<comment type="pathway">
    <text evidence="5">Cofactor biosynthesis; biotin biosynthesis; 7,8-diaminononanoate from 8-amino-7-oxononanoate (SAM route): step 1/1.</text>
</comment>
<feature type="binding site" evidence="5">
    <location>
        <position position="252"/>
    </location>
    <ligand>
        <name>pyridoxal 5'-phosphate</name>
        <dbReference type="ChEBI" id="CHEBI:597326"/>
    </ligand>
</feature>
<evidence type="ECO:0000256" key="3">
    <source>
        <dbReference type="ARBA" id="ARBA00022679"/>
    </source>
</evidence>
<feature type="binding site" evidence="5">
    <location>
        <position position="412"/>
    </location>
    <ligand>
        <name>substrate</name>
    </ligand>
</feature>